<evidence type="ECO:0000313" key="3">
    <source>
        <dbReference type="RefSeq" id="XP_023006974.1"/>
    </source>
</evidence>
<feature type="signal peptide" evidence="1">
    <location>
        <begin position="1"/>
        <end position="21"/>
    </location>
</feature>
<evidence type="ECO:0000256" key="1">
    <source>
        <dbReference type="SAM" id="SignalP"/>
    </source>
</evidence>
<feature type="chain" id="PRO_5026705133" evidence="1">
    <location>
        <begin position="22"/>
        <end position="94"/>
    </location>
</feature>
<proteinExistence type="predicted"/>
<keyword evidence="1" id="KW-0732">Signal</keyword>
<name>A0A6J1L3N5_CUCMA</name>
<dbReference type="Pfam" id="PF10950">
    <property type="entry name" value="Organ_specific"/>
    <property type="match status" value="1"/>
</dbReference>
<dbReference type="AlphaFoldDB" id="A0A6J1L3N5"/>
<dbReference type="RefSeq" id="XP_023006974.1">
    <property type="nucleotide sequence ID" value="XM_023151206.1"/>
</dbReference>
<accession>A0A6J1L3N5</accession>
<sequence>MKLSAAFFLLSLLLLANVSHARKEKGEYWKKVMKDEAIPEMLKELLFDDDSLVSSDAQSERFMNNFDTHPNAIIYHSHGATHDHPGHKTKLTAP</sequence>
<keyword evidence="2" id="KW-1185">Reference proteome</keyword>
<evidence type="ECO:0000313" key="2">
    <source>
        <dbReference type="Proteomes" id="UP000504608"/>
    </source>
</evidence>
<dbReference type="InterPro" id="IPR024489">
    <property type="entry name" value="Organ_specific_prot"/>
</dbReference>
<organism evidence="2 3">
    <name type="scientific">Cucurbita maxima</name>
    <name type="common">Pumpkin</name>
    <name type="synonym">Winter squash</name>
    <dbReference type="NCBI Taxonomy" id="3661"/>
    <lineage>
        <taxon>Eukaryota</taxon>
        <taxon>Viridiplantae</taxon>
        <taxon>Streptophyta</taxon>
        <taxon>Embryophyta</taxon>
        <taxon>Tracheophyta</taxon>
        <taxon>Spermatophyta</taxon>
        <taxon>Magnoliopsida</taxon>
        <taxon>eudicotyledons</taxon>
        <taxon>Gunneridae</taxon>
        <taxon>Pentapetalae</taxon>
        <taxon>rosids</taxon>
        <taxon>fabids</taxon>
        <taxon>Cucurbitales</taxon>
        <taxon>Cucurbitaceae</taxon>
        <taxon>Cucurbiteae</taxon>
        <taxon>Cucurbita</taxon>
    </lineage>
</organism>
<dbReference type="PANTHER" id="PTHR33731">
    <property type="entry name" value="PROTEIN, PUTATIVE-RELATED"/>
    <property type="match status" value="1"/>
</dbReference>
<dbReference type="KEGG" id="cmax:111499606"/>
<gene>
    <name evidence="3" type="primary">LOC111499606</name>
</gene>
<protein>
    <submittedName>
        <fullName evidence="3">Organ-specific protein P4-like</fullName>
    </submittedName>
</protein>
<dbReference type="PANTHER" id="PTHR33731:SF17">
    <property type="entry name" value="ORGAN-SPECIFIC PROTEIN P4-LIKE"/>
    <property type="match status" value="1"/>
</dbReference>
<dbReference type="OrthoDB" id="1734141at2759"/>
<reference evidence="3" key="1">
    <citation type="submission" date="2025-08" db="UniProtKB">
        <authorList>
            <consortium name="RefSeq"/>
        </authorList>
    </citation>
    <scope>IDENTIFICATION</scope>
    <source>
        <tissue evidence="3">Young leaves</tissue>
    </source>
</reference>
<dbReference type="Proteomes" id="UP000504608">
    <property type="component" value="Unplaced"/>
</dbReference>
<dbReference type="GeneID" id="111499606"/>